<keyword evidence="5" id="KW-0732">Signal</keyword>
<keyword evidence="6" id="KW-0967">Endosome</keyword>
<proteinExistence type="inferred from homology"/>
<evidence type="ECO:0000256" key="1">
    <source>
        <dbReference type="ARBA" id="ARBA00004337"/>
    </source>
</evidence>
<evidence type="ECO:0000256" key="8">
    <source>
        <dbReference type="ARBA" id="ARBA00023034"/>
    </source>
</evidence>
<comment type="caution">
    <text evidence="10">Lacks conserved residue(s) required for the propagation of feature annotation.</text>
</comment>
<keyword evidence="12" id="KW-1185">Reference proteome</keyword>
<evidence type="ECO:0000313" key="12">
    <source>
        <dbReference type="Proteomes" id="UP000436088"/>
    </source>
</evidence>
<evidence type="ECO:0000256" key="7">
    <source>
        <dbReference type="ARBA" id="ARBA00022989"/>
    </source>
</evidence>
<comment type="caution">
    <text evidence="11">The sequence shown here is derived from an EMBL/GenBank/DDBJ whole genome shotgun (WGS) entry which is preliminary data.</text>
</comment>
<dbReference type="AlphaFoldDB" id="A0A6A3D4M0"/>
<dbReference type="Pfam" id="PF02990">
    <property type="entry name" value="EMP70"/>
    <property type="match status" value="1"/>
</dbReference>
<evidence type="ECO:0000256" key="4">
    <source>
        <dbReference type="ARBA" id="ARBA00022692"/>
    </source>
</evidence>
<keyword evidence="8" id="KW-0333">Golgi apparatus</keyword>
<dbReference type="GO" id="GO:0010008">
    <property type="term" value="C:endosome membrane"/>
    <property type="evidence" value="ECO:0007669"/>
    <property type="project" value="UniProtKB-SubCell"/>
</dbReference>
<protein>
    <recommendedName>
        <fullName evidence="10">Transmembrane 9 superfamily member</fullName>
    </recommendedName>
</protein>
<feature type="transmembrane region" description="Helical" evidence="10">
    <location>
        <begin position="36"/>
        <end position="63"/>
    </location>
</feature>
<evidence type="ECO:0000313" key="11">
    <source>
        <dbReference type="EMBL" id="KAE8734252.1"/>
    </source>
</evidence>
<dbReference type="InterPro" id="IPR004240">
    <property type="entry name" value="EMP70"/>
</dbReference>
<dbReference type="Proteomes" id="UP000436088">
    <property type="component" value="Unassembled WGS sequence"/>
</dbReference>
<dbReference type="GO" id="GO:0000139">
    <property type="term" value="C:Golgi membrane"/>
    <property type="evidence" value="ECO:0007669"/>
    <property type="project" value="UniProtKB-SubCell"/>
</dbReference>
<keyword evidence="7 10" id="KW-1133">Transmembrane helix</keyword>
<comment type="subcellular location">
    <subcellularLocation>
        <location evidence="1">Endosome membrane</location>
        <topology evidence="1">Multi-pass membrane protein</topology>
    </subcellularLocation>
    <subcellularLocation>
        <location evidence="2">Golgi apparatus membrane</location>
        <topology evidence="2">Multi-pass membrane protein</topology>
    </subcellularLocation>
</comment>
<evidence type="ECO:0000256" key="6">
    <source>
        <dbReference type="ARBA" id="ARBA00022753"/>
    </source>
</evidence>
<accession>A0A6A3D4M0</accession>
<comment type="similarity">
    <text evidence="3 10">Belongs to the nonaspanin (TM9SF) (TC 9.A.2) family.</text>
</comment>
<evidence type="ECO:0000256" key="5">
    <source>
        <dbReference type="ARBA" id="ARBA00022729"/>
    </source>
</evidence>
<reference evidence="11" key="1">
    <citation type="submission" date="2019-09" db="EMBL/GenBank/DDBJ databases">
        <title>Draft genome information of white flower Hibiscus syriacus.</title>
        <authorList>
            <person name="Kim Y.-M."/>
        </authorList>
    </citation>
    <scope>NUCLEOTIDE SEQUENCE [LARGE SCALE GENOMIC DNA]</scope>
    <source>
        <strain evidence="11">YM2019G1</strain>
    </source>
</reference>
<evidence type="ECO:0000256" key="9">
    <source>
        <dbReference type="ARBA" id="ARBA00023136"/>
    </source>
</evidence>
<evidence type="ECO:0000256" key="2">
    <source>
        <dbReference type="ARBA" id="ARBA00004653"/>
    </source>
</evidence>
<keyword evidence="9 10" id="KW-0472">Membrane</keyword>
<dbReference type="GO" id="GO:0072657">
    <property type="term" value="P:protein localization to membrane"/>
    <property type="evidence" value="ECO:0007669"/>
    <property type="project" value="TreeGrafter"/>
</dbReference>
<evidence type="ECO:0000256" key="10">
    <source>
        <dbReference type="RuleBase" id="RU363079"/>
    </source>
</evidence>
<dbReference type="EMBL" id="VEPZ02000074">
    <property type="protein sequence ID" value="KAE8734252.1"/>
    <property type="molecule type" value="Genomic_DNA"/>
</dbReference>
<sequence length="218" mass="24279">MYYDDLPIWGFLGKVDKEGKVDKDDLLLDVTSVLLFLRYLLTVIACMLSSTIFIFILALVGVFYPYNRGVLFTALVVIYALTSGIAGYTAASFYCEKLITNGKLVLWASFCDILLSQHCRNCLSSHCSIAIWNHCGDFSDMGSGHVALNEIKSSPLILFVKDIEKSIAGNTDIYTALKSKLENLPTNIVVIGSHTQMDNHKEKSYPGSLLFTKFSFIF</sequence>
<dbReference type="PANTHER" id="PTHR10766:SF14">
    <property type="entry name" value="TRANSMEMBRANE 9 SUPERFAMILY MEMBER 2"/>
    <property type="match status" value="1"/>
</dbReference>
<dbReference type="PANTHER" id="PTHR10766">
    <property type="entry name" value="TRANSMEMBRANE 9 SUPERFAMILY PROTEIN"/>
    <property type="match status" value="1"/>
</dbReference>
<evidence type="ECO:0000256" key="3">
    <source>
        <dbReference type="ARBA" id="ARBA00005227"/>
    </source>
</evidence>
<gene>
    <name evidence="11" type="ORF">F3Y22_tig00000778pilonHSYRG00420</name>
</gene>
<organism evidence="11 12">
    <name type="scientific">Hibiscus syriacus</name>
    <name type="common">Rose of Sharon</name>
    <dbReference type="NCBI Taxonomy" id="106335"/>
    <lineage>
        <taxon>Eukaryota</taxon>
        <taxon>Viridiplantae</taxon>
        <taxon>Streptophyta</taxon>
        <taxon>Embryophyta</taxon>
        <taxon>Tracheophyta</taxon>
        <taxon>Spermatophyta</taxon>
        <taxon>Magnoliopsida</taxon>
        <taxon>eudicotyledons</taxon>
        <taxon>Gunneridae</taxon>
        <taxon>Pentapetalae</taxon>
        <taxon>rosids</taxon>
        <taxon>malvids</taxon>
        <taxon>Malvales</taxon>
        <taxon>Malvaceae</taxon>
        <taxon>Malvoideae</taxon>
        <taxon>Hibiscus</taxon>
    </lineage>
</organism>
<keyword evidence="4 10" id="KW-0812">Transmembrane</keyword>
<name>A0A6A3D4M0_HIBSY</name>
<feature type="transmembrane region" description="Helical" evidence="10">
    <location>
        <begin position="70"/>
        <end position="94"/>
    </location>
</feature>